<evidence type="ECO:0000313" key="1">
    <source>
        <dbReference type="EMBL" id="MCI65453.1"/>
    </source>
</evidence>
<evidence type="ECO:0000313" key="2">
    <source>
        <dbReference type="Proteomes" id="UP000265520"/>
    </source>
</evidence>
<sequence length="10" mass="1087">FTLLTLSPPV</sequence>
<organism evidence="1 2">
    <name type="scientific">Trifolium medium</name>
    <dbReference type="NCBI Taxonomy" id="97028"/>
    <lineage>
        <taxon>Eukaryota</taxon>
        <taxon>Viridiplantae</taxon>
        <taxon>Streptophyta</taxon>
        <taxon>Embryophyta</taxon>
        <taxon>Tracheophyta</taxon>
        <taxon>Spermatophyta</taxon>
        <taxon>Magnoliopsida</taxon>
        <taxon>eudicotyledons</taxon>
        <taxon>Gunneridae</taxon>
        <taxon>Pentapetalae</taxon>
        <taxon>rosids</taxon>
        <taxon>fabids</taxon>
        <taxon>Fabales</taxon>
        <taxon>Fabaceae</taxon>
        <taxon>Papilionoideae</taxon>
        <taxon>50 kb inversion clade</taxon>
        <taxon>NPAAA clade</taxon>
        <taxon>Hologalegina</taxon>
        <taxon>IRL clade</taxon>
        <taxon>Trifolieae</taxon>
        <taxon>Trifolium</taxon>
    </lineage>
</organism>
<name>A0A392TWC0_9FABA</name>
<dbReference type="EMBL" id="LXQA010676197">
    <property type="protein sequence ID" value="MCI65453.1"/>
    <property type="molecule type" value="Genomic_DNA"/>
</dbReference>
<keyword evidence="2" id="KW-1185">Reference proteome</keyword>
<protein>
    <submittedName>
        <fullName evidence="1">Uncharacterized protein</fullName>
    </submittedName>
</protein>
<feature type="non-terminal residue" evidence="1">
    <location>
        <position position="1"/>
    </location>
</feature>
<comment type="caution">
    <text evidence="1">The sequence shown here is derived from an EMBL/GenBank/DDBJ whole genome shotgun (WGS) entry which is preliminary data.</text>
</comment>
<reference evidence="1 2" key="1">
    <citation type="journal article" date="2018" name="Front. Plant Sci.">
        <title>Red Clover (Trifolium pratense) and Zigzag Clover (T. medium) - A Picture of Genomic Similarities and Differences.</title>
        <authorList>
            <person name="Dluhosova J."/>
            <person name="Istvanek J."/>
            <person name="Nedelnik J."/>
            <person name="Repkova J."/>
        </authorList>
    </citation>
    <scope>NUCLEOTIDE SEQUENCE [LARGE SCALE GENOMIC DNA]</scope>
    <source>
        <strain evidence="2">cv. 10/8</strain>
        <tissue evidence="1">Leaf</tissue>
    </source>
</reference>
<proteinExistence type="predicted"/>
<dbReference type="Proteomes" id="UP000265520">
    <property type="component" value="Unassembled WGS sequence"/>
</dbReference>
<accession>A0A392TWC0</accession>